<protein>
    <recommendedName>
        <fullName evidence="2">Trafficking protein particle complex II-specific subunit 65 IgD3 domain-containing protein</fullName>
    </recommendedName>
</protein>
<dbReference type="GO" id="GO:0005802">
    <property type="term" value="C:trans-Golgi network"/>
    <property type="evidence" value="ECO:0007669"/>
    <property type="project" value="TreeGrafter"/>
</dbReference>
<dbReference type="Pfam" id="PF12735">
    <property type="entry name" value="IgD3_Trs65"/>
    <property type="match status" value="1"/>
</dbReference>
<comment type="caution">
    <text evidence="3">The sequence shown here is derived from an EMBL/GenBank/DDBJ whole genome shotgun (WGS) entry which is preliminary data.</text>
</comment>
<dbReference type="InterPro" id="IPR055420">
    <property type="entry name" value="IgD3_Trs65"/>
</dbReference>
<dbReference type="Proteomes" id="UP001360560">
    <property type="component" value="Unassembled WGS sequence"/>
</dbReference>
<dbReference type="RefSeq" id="XP_064853657.1">
    <property type="nucleotide sequence ID" value="XM_064997585.1"/>
</dbReference>
<dbReference type="PANTHER" id="PTHR28159:SF1">
    <property type="entry name" value="TRAFFICKING PROTEIN PARTICLE COMPLEX II-SPECIFIC SUBUNIT 65"/>
    <property type="match status" value="1"/>
</dbReference>
<dbReference type="PANTHER" id="PTHR28159">
    <property type="entry name" value="TRAFFICKING PROTEIN PARTICLE COMPLEX II-SPECIFIC SUBUNIT 65"/>
    <property type="match status" value="1"/>
</dbReference>
<feature type="domain" description="Trafficking protein particle complex II-specific subunit 65 IgD3" evidence="2">
    <location>
        <begin position="532"/>
        <end position="706"/>
    </location>
</feature>
<evidence type="ECO:0000313" key="4">
    <source>
        <dbReference type="Proteomes" id="UP001360560"/>
    </source>
</evidence>
<reference evidence="3 4" key="1">
    <citation type="journal article" date="2023" name="Elife">
        <title>Identification of key yeast species and microbe-microbe interactions impacting larval growth of Drosophila in the wild.</title>
        <authorList>
            <person name="Mure A."/>
            <person name="Sugiura Y."/>
            <person name="Maeda R."/>
            <person name="Honda K."/>
            <person name="Sakurai N."/>
            <person name="Takahashi Y."/>
            <person name="Watada M."/>
            <person name="Katoh T."/>
            <person name="Gotoh A."/>
            <person name="Gotoh Y."/>
            <person name="Taniguchi I."/>
            <person name="Nakamura K."/>
            <person name="Hayashi T."/>
            <person name="Katayama T."/>
            <person name="Uemura T."/>
            <person name="Hattori Y."/>
        </authorList>
    </citation>
    <scope>NUCLEOTIDE SEQUENCE [LARGE SCALE GENOMIC DNA]</scope>
    <source>
        <strain evidence="3 4">SC-9</strain>
    </source>
</reference>
<dbReference type="InterPro" id="IPR024662">
    <property type="entry name" value="Trs65"/>
</dbReference>
<dbReference type="GO" id="GO:0006891">
    <property type="term" value="P:intra-Golgi vesicle-mediated transport"/>
    <property type="evidence" value="ECO:0007669"/>
    <property type="project" value="InterPro"/>
</dbReference>
<evidence type="ECO:0000313" key="3">
    <source>
        <dbReference type="EMBL" id="GMM36661.1"/>
    </source>
</evidence>
<dbReference type="EMBL" id="BTFZ01000011">
    <property type="protein sequence ID" value="GMM36661.1"/>
    <property type="molecule type" value="Genomic_DNA"/>
</dbReference>
<evidence type="ECO:0000259" key="2">
    <source>
        <dbReference type="Pfam" id="PF12735"/>
    </source>
</evidence>
<gene>
    <name evidence="3" type="ORF">DASC09_039860</name>
</gene>
<evidence type="ECO:0000256" key="1">
    <source>
        <dbReference type="SAM" id="MobiDB-lite"/>
    </source>
</evidence>
<feature type="compositionally biased region" description="Polar residues" evidence="1">
    <location>
        <begin position="451"/>
        <end position="482"/>
    </location>
</feature>
<dbReference type="GeneID" id="90074636"/>
<organism evidence="3 4">
    <name type="scientific">Saccharomycopsis crataegensis</name>
    <dbReference type="NCBI Taxonomy" id="43959"/>
    <lineage>
        <taxon>Eukaryota</taxon>
        <taxon>Fungi</taxon>
        <taxon>Dikarya</taxon>
        <taxon>Ascomycota</taxon>
        <taxon>Saccharomycotina</taxon>
        <taxon>Saccharomycetes</taxon>
        <taxon>Saccharomycopsidaceae</taxon>
        <taxon>Saccharomycopsis</taxon>
    </lineage>
</organism>
<accession>A0AAV5QQ21</accession>
<dbReference type="AlphaFoldDB" id="A0AAV5QQ21"/>
<sequence>MDLKVYMPTFNIEQFESRSIQEFLQILEESTGRQNAFFDESVNGYVVLSNSDPLTSKESEVYMDTLKKAFISIDLSVHPAKNITSRQSQRNKQTENFSIRTFNYSFKDCIFNDLVTVASENEDEGEEAESTCHISIWKFTLPISYPKRKISNPEIIISILLTLRNYQTIIQKMKLAEKYLSASDGSGANNSSKLMLHDNASLDELTLKEVYKPVEEHNLLQGLEPQVKTTDLQTEASPILPTSKVGHGDLDHNSDEGINNFSFKNQITAEIINNNPNKRASMISNFSVIDSMPKTINLNAKILLPVYPVLNMRLKCTKPAGRNDILLTTLEIESSKELNKINMQLNLLEINIEFPNGSIKPLIPQVLQKFPITIDYNDNLNFIYELINNNSSENLNKKPIMVNLISQPVPIDGHKPSPGMDSDDFTSSKIVTRWSTLVDFSIVAPPTNTALKSQNMNASGINGGKSSKNRNSIVSSLSSPQLFSKKDRDFDSSSSFSLGVNSEEGETVASTDIHQKLKSQTRTTSTSLTVNIPRTSKSSVLNGLILSFHGTTNVKVGQIFKWRIQAINKSHRILNLSLYIQPKDNNNHSFLTTNMSTTPNTANSSSFNNDHNKIQSNQIIYPLSNHSDSGSINLSKVFNQTKLTPSGIICLNNDVRIGPFDHYSVFETEINLIAIEKGIFSLQGVKIIDITSGESFDCGKLLEVVVFD</sequence>
<feature type="region of interest" description="Disordered" evidence="1">
    <location>
        <begin position="451"/>
        <end position="511"/>
    </location>
</feature>
<keyword evidence="4" id="KW-1185">Reference proteome</keyword>
<name>A0AAV5QQ21_9ASCO</name>
<dbReference type="GO" id="GO:1990071">
    <property type="term" value="C:TRAPPII protein complex"/>
    <property type="evidence" value="ECO:0007669"/>
    <property type="project" value="InterPro"/>
</dbReference>
<proteinExistence type="predicted"/>